<dbReference type="PANTHER" id="PTHR43320">
    <property type="entry name" value="SUGAR KINASE"/>
    <property type="match status" value="1"/>
</dbReference>
<accession>A0A662D4W9</accession>
<dbReference type="SUPFAM" id="SSF53613">
    <property type="entry name" value="Ribokinase-like"/>
    <property type="match status" value="1"/>
</dbReference>
<organism evidence="5 6">
    <name type="scientific">Aerophobetes bacterium</name>
    <dbReference type="NCBI Taxonomy" id="2030807"/>
    <lineage>
        <taxon>Bacteria</taxon>
        <taxon>Candidatus Aerophobota</taxon>
    </lineage>
</organism>
<gene>
    <name evidence="5" type="ORF">DRZ78_02065</name>
</gene>
<dbReference type="Proteomes" id="UP000277457">
    <property type="component" value="Unassembled WGS sequence"/>
</dbReference>
<evidence type="ECO:0000256" key="3">
    <source>
        <dbReference type="ARBA" id="ARBA00022777"/>
    </source>
</evidence>
<dbReference type="GO" id="GO:0016301">
    <property type="term" value="F:kinase activity"/>
    <property type="evidence" value="ECO:0007669"/>
    <property type="project" value="UniProtKB-KW"/>
</dbReference>
<reference evidence="5 6" key="1">
    <citation type="submission" date="2018-06" db="EMBL/GenBank/DDBJ databases">
        <title>Extensive metabolic versatility and redundancy in microbially diverse, dynamic hydrothermal sediments.</title>
        <authorList>
            <person name="Dombrowski N."/>
            <person name="Teske A."/>
            <person name="Baker B.J."/>
        </authorList>
    </citation>
    <scope>NUCLEOTIDE SEQUENCE [LARGE SCALE GENOMIC DNA]</scope>
    <source>
        <strain evidence="5">B7_G13</strain>
    </source>
</reference>
<dbReference type="InterPro" id="IPR002173">
    <property type="entry name" value="Carboh/pur_kinase_PfkB_CS"/>
</dbReference>
<dbReference type="InterPro" id="IPR052700">
    <property type="entry name" value="Carb_kinase_PfkB-like"/>
</dbReference>
<dbReference type="Pfam" id="PF00294">
    <property type="entry name" value="PfkB"/>
    <property type="match status" value="1"/>
</dbReference>
<dbReference type="InterPro" id="IPR011611">
    <property type="entry name" value="PfkB_dom"/>
</dbReference>
<dbReference type="InterPro" id="IPR029056">
    <property type="entry name" value="Ribokinase-like"/>
</dbReference>
<proteinExistence type="inferred from homology"/>
<keyword evidence="3 5" id="KW-0418">Kinase</keyword>
<dbReference type="PANTHER" id="PTHR43320:SF3">
    <property type="entry name" value="CARBOHYDRATE KINASE PFKB DOMAIN-CONTAINING PROTEIN"/>
    <property type="match status" value="1"/>
</dbReference>
<keyword evidence="2" id="KW-0808">Transferase</keyword>
<dbReference type="AlphaFoldDB" id="A0A662D4W9"/>
<comment type="similarity">
    <text evidence="1">Belongs to the carbohydrate kinase PfkB family.</text>
</comment>
<comment type="caution">
    <text evidence="5">The sequence shown here is derived from an EMBL/GenBank/DDBJ whole genome shotgun (WGS) entry which is preliminary data.</text>
</comment>
<feature type="domain" description="Carbohydrate kinase PfkB" evidence="4">
    <location>
        <begin position="53"/>
        <end position="302"/>
    </location>
</feature>
<dbReference type="Gene3D" id="3.40.1190.20">
    <property type="match status" value="1"/>
</dbReference>
<evidence type="ECO:0000313" key="5">
    <source>
        <dbReference type="EMBL" id="RLE07965.1"/>
    </source>
</evidence>
<evidence type="ECO:0000313" key="6">
    <source>
        <dbReference type="Proteomes" id="UP000277457"/>
    </source>
</evidence>
<evidence type="ECO:0000256" key="2">
    <source>
        <dbReference type="ARBA" id="ARBA00022679"/>
    </source>
</evidence>
<evidence type="ECO:0000256" key="1">
    <source>
        <dbReference type="ARBA" id="ARBA00010688"/>
    </source>
</evidence>
<evidence type="ECO:0000259" key="4">
    <source>
        <dbReference type="Pfam" id="PF00294"/>
    </source>
</evidence>
<name>A0A662D4W9_UNCAE</name>
<dbReference type="CDD" id="cd01942">
    <property type="entry name" value="ribokinase_group_A"/>
    <property type="match status" value="1"/>
</dbReference>
<dbReference type="EMBL" id="QMPY01000055">
    <property type="protein sequence ID" value="RLE07965.1"/>
    <property type="molecule type" value="Genomic_DNA"/>
</dbReference>
<sequence length="316" mass="34551">MDVVGFGALNVDLIYEVDLASLGIEAGRERKGSYEELEKLLGLLNTKGKLKAKSGGGSAANTIYALAKMGFSTGYVGKVGKDEEGEFLLRELMEMGVDVSKIKRDGKSGLCIALSDKKGERSILVFPYANDELSYSEVDLDYLNEAKFVHITSFLGDKPFQAQKRIAKEINTRISFNPGEPHMRRGIEELTPILERTFILFSSQKEIEMLTKKDYKRGTKTLLGYGIKIAICTLGENGSYILSRDEELEIPTEKVKAMDTTGAGDVYAAGFLAGLLKGFSLSECANLGTKVAGQSIKGYGRQRYPDANFLQSALAC</sequence>
<protein>
    <submittedName>
        <fullName evidence="5">Sugar kinase</fullName>
    </submittedName>
</protein>
<dbReference type="PROSITE" id="PS00584">
    <property type="entry name" value="PFKB_KINASES_2"/>
    <property type="match status" value="1"/>
</dbReference>